<proteinExistence type="predicted"/>
<keyword evidence="2" id="KW-1185">Reference proteome</keyword>
<reference evidence="1" key="1">
    <citation type="submission" date="2023-04" db="EMBL/GenBank/DDBJ databases">
        <authorList>
            <consortium name="ELIXIR-Norway"/>
        </authorList>
    </citation>
    <scope>NUCLEOTIDE SEQUENCE [LARGE SCALE GENOMIC DNA]</scope>
</reference>
<dbReference type="Proteomes" id="UP001176941">
    <property type="component" value="Chromosome 21"/>
</dbReference>
<protein>
    <submittedName>
        <fullName evidence="1">Uncharacterized protein</fullName>
    </submittedName>
</protein>
<gene>
    <name evidence="1" type="ORF">MRATA1EN1_LOCUS12922</name>
</gene>
<accession>A0ABN8YQV4</accession>
<evidence type="ECO:0000313" key="2">
    <source>
        <dbReference type="Proteomes" id="UP001176941"/>
    </source>
</evidence>
<name>A0ABN8YQV4_RANTA</name>
<sequence length="177" mass="19150">MEAFQWTWKAGLTALRAEELRRLLQAHNSLSSRTAVDEREADSLGSSPGVLFPSFTALSSLVTSCKLAERESSAHTECARAGDFSDSEQNLLQGRARIGSAPWNHRERLTCCRAPGTNEGPQDSPFRLRTQDPPSVGLSTPMKPINPEEAGSVSLLERGIQALRGQLGGPRTSDSTC</sequence>
<organism evidence="1 2">
    <name type="scientific">Rangifer tarandus platyrhynchus</name>
    <name type="common">Svalbard reindeer</name>
    <dbReference type="NCBI Taxonomy" id="3082113"/>
    <lineage>
        <taxon>Eukaryota</taxon>
        <taxon>Metazoa</taxon>
        <taxon>Chordata</taxon>
        <taxon>Craniata</taxon>
        <taxon>Vertebrata</taxon>
        <taxon>Euteleostomi</taxon>
        <taxon>Mammalia</taxon>
        <taxon>Eutheria</taxon>
        <taxon>Laurasiatheria</taxon>
        <taxon>Artiodactyla</taxon>
        <taxon>Ruminantia</taxon>
        <taxon>Pecora</taxon>
        <taxon>Cervidae</taxon>
        <taxon>Odocoileinae</taxon>
        <taxon>Rangifer</taxon>
    </lineage>
</organism>
<dbReference type="EMBL" id="OX459957">
    <property type="protein sequence ID" value="CAI9163960.1"/>
    <property type="molecule type" value="Genomic_DNA"/>
</dbReference>
<evidence type="ECO:0000313" key="1">
    <source>
        <dbReference type="EMBL" id="CAI9163960.1"/>
    </source>
</evidence>